<dbReference type="OrthoDB" id="2287745at2"/>
<evidence type="ECO:0000256" key="1">
    <source>
        <dbReference type="ARBA" id="ARBA00022679"/>
    </source>
</evidence>
<protein>
    <submittedName>
        <fullName evidence="3">Methylase involved in ubiquinone/menaquinone biosynthesis</fullName>
    </submittedName>
</protein>
<evidence type="ECO:0000313" key="4">
    <source>
        <dbReference type="Proteomes" id="UP000070678"/>
    </source>
</evidence>
<dbReference type="Gene3D" id="3.40.50.150">
    <property type="entry name" value="Vaccinia Virus protein VP39"/>
    <property type="match status" value="1"/>
</dbReference>
<sequence length="208" mass="23397">MKHDFNHKAETFDSPKNIFLANLVCQAVEKQIALLPDKEILDFGGGTGLLALPLAQQAKSVTLVDISEKMLEQARLKADQQDIKNIQFLEQDLLVNPLEQEFDLIVVSRVLHHMPDLDATLAMFRHHLRKNGQVLIADFVKTDTNHHGFDLAELETKLAQNDFSSIGSQILYSAEGLFLGNYAELFLTVAQKSLADYVLTSKSWTNNY</sequence>
<dbReference type="RefSeq" id="WP_061416685.1">
    <property type="nucleotide sequence ID" value="NZ_KQ969524.1"/>
</dbReference>
<evidence type="ECO:0000259" key="2">
    <source>
        <dbReference type="Pfam" id="PF13847"/>
    </source>
</evidence>
<dbReference type="PANTHER" id="PTHR43861:SF3">
    <property type="entry name" value="PUTATIVE (AFU_ORTHOLOGUE AFUA_2G14390)-RELATED"/>
    <property type="match status" value="1"/>
</dbReference>
<comment type="caution">
    <text evidence="3">The sequence shown here is derived from an EMBL/GenBank/DDBJ whole genome shotgun (WGS) entry which is preliminary data.</text>
</comment>
<evidence type="ECO:0000313" key="3">
    <source>
        <dbReference type="EMBL" id="KXT79875.1"/>
    </source>
</evidence>
<keyword evidence="3" id="KW-0830">Ubiquinone</keyword>
<dbReference type="InterPro" id="IPR025714">
    <property type="entry name" value="Methyltranfer_dom"/>
</dbReference>
<dbReference type="GO" id="GO:0008168">
    <property type="term" value="F:methyltransferase activity"/>
    <property type="evidence" value="ECO:0007669"/>
    <property type="project" value="UniProtKB-KW"/>
</dbReference>
<dbReference type="PANTHER" id="PTHR43861">
    <property type="entry name" value="TRANS-ACONITATE 2-METHYLTRANSFERASE-RELATED"/>
    <property type="match status" value="1"/>
</dbReference>
<keyword evidence="1" id="KW-0808">Transferase</keyword>
<dbReference type="EMBL" id="LQNX01000072">
    <property type="protein sequence ID" value="KXT79875.1"/>
    <property type="molecule type" value="Genomic_DNA"/>
</dbReference>
<dbReference type="PATRIC" id="fig|1303.78.peg.1948"/>
<feature type="domain" description="Methyltransferase" evidence="2">
    <location>
        <begin position="37"/>
        <end position="150"/>
    </location>
</feature>
<dbReference type="CDD" id="cd02440">
    <property type="entry name" value="AdoMet_MTases"/>
    <property type="match status" value="1"/>
</dbReference>
<accession>A0A139NUZ8</accession>
<dbReference type="SUPFAM" id="SSF53335">
    <property type="entry name" value="S-adenosyl-L-methionine-dependent methyltransferases"/>
    <property type="match status" value="1"/>
</dbReference>
<gene>
    <name evidence="3" type="ORF">SORDD15_01857</name>
</gene>
<reference evidence="3 4" key="1">
    <citation type="submission" date="2016-01" db="EMBL/GenBank/DDBJ databases">
        <title>Highly variable Streptococcus oralis are common among viridans streptococci isolated from primates.</title>
        <authorList>
            <person name="Denapaite D."/>
            <person name="Rieger M."/>
            <person name="Koendgen S."/>
            <person name="Brueckner R."/>
            <person name="Ochigava I."/>
            <person name="Kappeler P."/>
            <person name="Maetz-Rensing K."/>
            <person name="Leendertz F."/>
            <person name="Hakenbeck R."/>
        </authorList>
    </citation>
    <scope>NUCLEOTIDE SEQUENCE [LARGE SCALE GENOMIC DNA]</scope>
    <source>
        <strain evidence="3 4">DD15</strain>
    </source>
</reference>
<dbReference type="Pfam" id="PF13847">
    <property type="entry name" value="Methyltransf_31"/>
    <property type="match status" value="1"/>
</dbReference>
<dbReference type="InterPro" id="IPR029063">
    <property type="entry name" value="SAM-dependent_MTases_sf"/>
</dbReference>
<dbReference type="GO" id="GO:0032259">
    <property type="term" value="P:methylation"/>
    <property type="evidence" value="ECO:0007669"/>
    <property type="project" value="UniProtKB-KW"/>
</dbReference>
<dbReference type="AlphaFoldDB" id="A0A139NUZ8"/>
<dbReference type="Proteomes" id="UP000070678">
    <property type="component" value="Unassembled WGS sequence"/>
</dbReference>
<name>A0A139NUZ8_STROR</name>
<keyword evidence="3" id="KW-0489">Methyltransferase</keyword>
<organism evidence="3 4">
    <name type="scientific">Streptococcus oralis</name>
    <dbReference type="NCBI Taxonomy" id="1303"/>
    <lineage>
        <taxon>Bacteria</taxon>
        <taxon>Bacillati</taxon>
        <taxon>Bacillota</taxon>
        <taxon>Bacilli</taxon>
        <taxon>Lactobacillales</taxon>
        <taxon>Streptococcaceae</taxon>
        <taxon>Streptococcus</taxon>
    </lineage>
</organism>
<proteinExistence type="predicted"/>